<dbReference type="EMBL" id="JAGSGD010000001">
    <property type="protein sequence ID" value="MBR7618851.1"/>
    <property type="molecule type" value="Genomic_DNA"/>
</dbReference>
<evidence type="ECO:0000313" key="5">
    <source>
        <dbReference type="Proteomes" id="UP000622580"/>
    </source>
</evidence>
<feature type="domain" description="FecR protein" evidence="3">
    <location>
        <begin position="73"/>
        <end position="149"/>
    </location>
</feature>
<feature type="signal peptide" evidence="2">
    <location>
        <begin position="1"/>
        <end position="22"/>
    </location>
</feature>
<dbReference type="AlphaFoldDB" id="A0A941D0Z6"/>
<feature type="compositionally biased region" description="Gly residues" evidence="1">
    <location>
        <begin position="333"/>
        <end position="349"/>
    </location>
</feature>
<comment type="caution">
    <text evidence="4">The sequence shown here is derived from an EMBL/GenBank/DDBJ whole genome shotgun (WGS) entry which is preliminary data.</text>
</comment>
<feature type="compositionally biased region" description="Gly residues" evidence="1">
    <location>
        <begin position="385"/>
        <end position="401"/>
    </location>
</feature>
<gene>
    <name evidence="4" type="ORF">JKL49_05570</name>
</gene>
<feature type="compositionally biased region" description="Low complexity" evidence="1">
    <location>
        <begin position="297"/>
        <end position="309"/>
    </location>
</feature>
<feature type="compositionally biased region" description="Gly residues" evidence="1">
    <location>
        <begin position="411"/>
        <end position="427"/>
    </location>
</feature>
<dbReference type="Gene3D" id="2.60.120.1440">
    <property type="match status" value="1"/>
</dbReference>
<dbReference type="Pfam" id="PF04773">
    <property type="entry name" value="FecR"/>
    <property type="match status" value="1"/>
</dbReference>
<feature type="region of interest" description="Disordered" evidence="1">
    <location>
        <begin position="159"/>
        <end position="189"/>
    </location>
</feature>
<feature type="compositionally biased region" description="Gly residues" evidence="1">
    <location>
        <begin position="463"/>
        <end position="478"/>
    </location>
</feature>
<feature type="compositionally biased region" description="Gly residues" evidence="1">
    <location>
        <begin position="283"/>
        <end position="296"/>
    </location>
</feature>
<protein>
    <submittedName>
        <fullName evidence="4">FecR domain-containing protein</fullName>
    </submittedName>
</protein>
<dbReference type="Proteomes" id="UP000622580">
    <property type="component" value="Unassembled WGS sequence"/>
</dbReference>
<feature type="compositionally biased region" description="Gly residues" evidence="1">
    <location>
        <begin position="310"/>
        <end position="323"/>
    </location>
</feature>
<evidence type="ECO:0000259" key="3">
    <source>
        <dbReference type="Pfam" id="PF04773"/>
    </source>
</evidence>
<feature type="chain" id="PRO_5037006871" evidence="2">
    <location>
        <begin position="23"/>
        <end position="503"/>
    </location>
</feature>
<dbReference type="PANTHER" id="PTHR38731:SF3">
    <property type="entry name" value="BLL6125 PROTEIN"/>
    <property type="match status" value="1"/>
</dbReference>
<feature type="compositionally biased region" description="Low complexity" evidence="1">
    <location>
        <begin position="271"/>
        <end position="282"/>
    </location>
</feature>
<dbReference type="PANTHER" id="PTHR38731">
    <property type="entry name" value="LIPL45-RELATED LIPOPROTEIN-RELATED"/>
    <property type="match status" value="1"/>
</dbReference>
<sequence length="503" mass="47606">MRCTSLLLACSVFAFSAASAQAAEWRLVELNGTVRIAVPGAEVAPARLNQAVPTGSSITTTLGARAALDNGLQHIVVGPNSRMTVAPDSGGFTRVMQDLGAVMFKVDKQKAPHFRVDTPLLAAIVKGTTFTVVVSPQADSVNVAEGLVEVRSNATDMAGDVPAGSTGAVSRDAPQSVQVSGTMTPTSGEAPAVKIEPLDYKIVSGGLVDSGAPAMPSSATLAVASGNASAAASPAAETGSPATPALDVAQNDRTPQAAFIGAVNVGSTPESAGGSANSSGSEHTGGNGNNGNGNSGGSTETGTTTANGNGNNGNGNGSGGGSTETGTTTANGNGNGNSGNGNGNGGGSTETGTITANGNGNGNNGNGNGNGGGSTEPGTTTANGNGNGNNGNGNGNGGGSTETGTTTANGNGNGNNGNGNGNGGGSTETGTTTANGNGNGNNGNGNGNGGGSTETGTITANGNGSGNNGNGNGNGNGGSNSVITTVDGLTEALSGNGKGRGPK</sequence>
<evidence type="ECO:0000256" key="2">
    <source>
        <dbReference type="SAM" id="SignalP"/>
    </source>
</evidence>
<organism evidence="4 5">
    <name type="scientific">Phenylobacterium glaciei</name>
    <dbReference type="NCBI Taxonomy" id="2803784"/>
    <lineage>
        <taxon>Bacteria</taxon>
        <taxon>Pseudomonadati</taxon>
        <taxon>Pseudomonadota</taxon>
        <taxon>Alphaproteobacteria</taxon>
        <taxon>Caulobacterales</taxon>
        <taxon>Caulobacteraceae</taxon>
        <taxon>Phenylobacterium</taxon>
    </lineage>
</organism>
<feature type="compositionally biased region" description="Gly residues" evidence="1">
    <location>
        <begin position="437"/>
        <end position="453"/>
    </location>
</feature>
<evidence type="ECO:0000313" key="4">
    <source>
        <dbReference type="EMBL" id="MBR7618851.1"/>
    </source>
</evidence>
<feature type="compositionally biased region" description="Polar residues" evidence="1">
    <location>
        <begin position="173"/>
        <end position="187"/>
    </location>
</feature>
<feature type="region of interest" description="Disordered" evidence="1">
    <location>
        <begin position="265"/>
        <end position="503"/>
    </location>
</feature>
<keyword evidence="2" id="KW-0732">Signal</keyword>
<keyword evidence="5" id="KW-1185">Reference proteome</keyword>
<dbReference type="InterPro" id="IPR006860">
    <property type="entry name" value="FecR"/>
</dbReference>
<accession>A0A941D0Z6</accession>
<dbReference type="RefSeq" id="WP_215338841.1">
    <property type="nucleotide sequence ID" value="NZ_JAGSGD010000001.1"/>
</dbReference>
<name>A0A941D0Z6_9CAUL</name>
<feature type="compositionally biased region" description="Gly residues" evidence="1">
    <location>
        <begin position="359"/>
        <end position="375"/>
    </location>
</feature>
<evidence type="ECO:0000256" key="1">
    <source>
        <dbReference type="SAM" id="MobiDB-lite"/>
    </source>
</evidence>
<reference evidence="4" key="1">
    <citation type="submission" date="2021-04" db="EMBL/GenBank/DDBJ databases">
        <title>Draft genome assembly of strain Phenylobacterium sp. 20VBR1 using MiniION and Illumina platforms.</title>
        <authorList>
            <person name="Thomas F.A."/>
            <person name="Krishnan K.P."/>
            <person name="Sinha R.K."/>
        </authorList>
    </citation>
    <scope>NUCLEOTIDE SEQUENCE</scope>
    <source>
        <strain evidence="4">20VBR1</strain>
    </source>
</reference>
<proteinExistence type="predicted"/>